<dbReference type="SUPFAM" id="SSF53335">
    <property type="entry name" value="S-adenosyl-L-methionine-dependent methyltransferases"/>
    <property type="match status" value="1"/>
</dbReference>
<dbReference type="GO" id="GO:0008168">
    <property type="term" value="F:methyltransferase activity"/>
    <property type="evidence" value="ECO:0007669"/>
    <property type="project" value="UniProtKB-KW"/>
</dbReference>
<feature type="region of interest" description="Disordered" evidence="1">
    <location>
        <begin position="244"/>
        <end position="290"/>
    </location>
</feature>
<dbReference type="Pfam" id="PF11316">
    <property type="entry name" value="Rhamno_transf"/>
    <property type="match status" value="1"/>
</dbReference>
<reference evidence="2 3" key="1">
    <citation type="submission" date="2019-03" db="EMBL/GenBank/DDBJ databases">
        <title>Genomic Encyclopedia of Type Strains, Phase IV (KMG-IV): sequencing the most valuable type-strain genomes for metagenomic binning, comparative biology and taxonomic classification.</title>
        <authorList>
            <person name="Goeker M."/>
        </authorList>
    </citation>
    <scope>NUCLEOTIDE SEQUENCE [LARGE SCALE GENOMIC DNA]</scope>
    <source>
        <strain evidence="2 3">DSM 25903</strain>
    </source>
</reference>
<dbReference type="Pfam" id="PF13578">
    <property type="entry name" value="Methyltransf_24"/>
    <property type="match status" value="1"/>
</dbReference>
<dbReference type="Proteomes" id="UP000295122">
    <property type="component" value="Unassembled WGS sequence"/>
</dbReference>
<gene>
    <name evidence="2" type="ORF">EV668_3778</name>
</gene>
<comment type="caution">
    <text evidence="2">The sequence shown here is derived from an EMBL/GenBank/DDBJ whole genome shotgun (WGS) entry which is preliminary data.</text>
</comment>
<protein>
    <submittedName>
        <fullName evidence="2">Methyltransferase family protein</fullName>
    </submittedName>
</protein>
<feature type="compositionally biased region" description="Low complexity" evidence="1">
    <location>
        <begin position="257"/>
        <end position="277"/>
    </location>
</feature>
<dbReference type="RefSeq" id="WP_133772899.1">
    <property type="nucleotide sequence ID" value="NZ_SNZR01000014.1"/>
</dbReference>
<keyword evidence="2" id="KW-0808">Transferase</keyword>
<keyword evidence="2" id="KW-0489">Methyltransferase</keyword>
<organism evidence="2 3">
    <name type="scientific">Enterovirga rhinocerotis</name>
    <dbReference type="NCBI Taxonomy" id="1339210"/>
    <lineage>
        <taxon>Bacteria</taxon>
        <taxon>Pseudomonadati</taxon>
        <taxon>Pseudomonadota</taxon>
        <taxon>Alphaproteobacteria</taxon>
        <taxon>Hyphomicrobiales</taxon>
        <taxon>Methylobacteriaceae</taxon>
        <taxon>Enterovirga</taxon>
    </lineage>
</organism>
<proteinExistence type="predicted"/>
<evidence type="ECO:0000313" key="2">
    <source>
        <dbReference type="EMBL" id="TDR89288.1"/>
    </source>
</evidence>
<accession>A0A4R7BU45</accession>
<sequence length="577" mass="64919">MLITSLNRVQLLQKLPNGGVCAEIGVYNGAFASQILKNSGPRKLHLIDPWGGQEDEYVSSYHIKGELEEKFLAVSKMFEKKIEDGTVEIHREYSTTAVKRFKDKYFDWVYIDAMHSYDGVLSDLRAFRDKVVDDGFLFGHDFSNTKMSRAKKFGVIPAVIDFVNETGYKLILMTNESAPSYLIAKNPESDRCRELIQSIVDSNTSTIDIDPKLVSNLQQFEVLQTGGRKLQFLQLGAGVAPGHEALPKKFDPNAGETKPSAPSTPAAAKPAAAPAAAQDVAPADEERRKSHPLRSLLDDGIFTYENPRPQLPIFYALLTRFNMFLPQFRDTGRILSEEDFAVWLKKRAAIFAQTCLPSVVGQARRPDRWFIGFDETRRDHIQPVLDLIKPYPWIVPVWQRVINGEHESARLVFVRSVAEALRPDHRYVLTSRVDNDDAINKLFCEAVDDYAAAVYEKLPDERDFWISFPYGMQYNGDTCRVFPLNNNAFLSKFERADAFPKMKGATALSGNHSRVFSKGRVFTPMTRFPMWIQMVHGSNVSNSSSSILSALADEAAELKRFSLRPLGGMVERLAAAS</sequence>
<evidence type="ECO:0000313" key="3">
    <source>
        <dbReference type="Proteomes" id="UP000295122"/>
    </source>
</evidence>
<dbReference type="GO" id="GO:0032259">
    <property type="term" value="P:methylation"/>
    <property type="evidence" value="ECO:0007669"/>
    <property type="project" value="UniProtKB-KW"/>
</dbReference>
<keyword evidence="3" id="KW-1185">Reference proteome</keyword>
<dbReference type="AlphaFoldDB" id="A0A4R7BU45"/>
<evidence type="ECO:0000256" key="1">
    <source>
        <dbReference type="SAM" id="MobiDB-lite"/>
    </source>
</evidence>
<dbReference type="Gene3D" id="3.40.50.150">
    <property type="entry name" value="Vaccinia Virus protein VP39"/>
    <property type="match status" value="1"/>
</dbReference>
<name>A0A4R7BU45_9HYPH</name>
<dbReference type="InterPro" id="IPR021466">
    <property type="entry name" value="Put_rhamnosyl_transferase"/>
</dbReference>
<dbReference type="InterPro" id="IPR029063">
    <property type="entry name" value="SAM-dependent_MTases_sf"/>
</dbReference>
<dbReference type="EMBL" id="SNZR01000014">
    <property type="protein sequence ID" value="TDR89288.1"/>
    <property type="molecule type" value="Genomic_DNA"/>
</dbReference>
<dbReference type="OrthoDB" id="5764702at2"/>